<dbReference type="EMBL" id="AANZ01000028">
    <property type="protein sequence ID" value="EAQ77733.1"/>
    <property type="molecule type" value="Genomic_DNA"/>
</dbReference>
<sequence length="22" mass="2573">MTDDRKIIHIEKLSKVEVVYVG</sequence>
<dbReference type="HOGENOM" id="CLU_3424601_0_0_0"/>
<dbReference type="AlphaFoldDB" id="A4A0B3"/>
<comment type="caution">
    <text evidence="1">The sequence shown here is derived from an EMBL/GenBank/DDBJ whole genome shotgun (WGS) entry which is preliminary data.</text>
</comment>
<reference evidence="1 2" key="1">
    <citation type="submission" date="2006-02" db="EMBL/GenBank/DDBJ databases">
        <authorList>
            <person name="Amann R."/>
            <person name="Ferriera S."/>
            <person name="Johnson J."/>
            <person name="Kravitz S."/>
            <person name="Halpern A."/>
            <person name="Remington K."/>
            <person name="Beeson K."/>
            <person name="Tran B."/>
            <person name="Rogers Y.-H."/>
            <person name="Friedman R."/>
            <person name="Venter J.C."/>
        </authorList>
    </citation>
    <scope>NUCLEOTIDE SEQUENCE [LARGE SCALE GENOMIC DNA]</scope>
    <source>
        <strain evidence="1 2">DSM 3645</strain>
    </source>
</reference>
<protein>
    <submittedName>
        <fullName evidence="1">Uncharacterized protein</fullName>
    </submittedName>
</protein>
<proteinExistence type="predicted"/>
<dbReference type="Proteomes" id="UP000004358">
    <property type="component" value="Unassembled WGS sequence"/>
</dbReference>
<evidence type="ECO:0000313" key="1">
    <source>
        <dbReference type="EMBL" id="EAQ77733.1"/>
    </source>
</evidence>
<evidence type="ECO:0000313" key="2">
    <source>
        <dbReference type="Proteomes" id="UP000004358"/>
    </source>
</evidence>
<gene>
    <name evidence="1" type="ORF">DSM3645_25227</name>
</gene>
<accession>A4A0B3</accession>
<organism evidence="1 2">
    <name type="scientific">Blastopirellula marina DSM 3645</name>
    <dbReference type="NCBI Taxonomy" id="314230"/>
    <lineage>
        <taxon>Bacteria</taxon>
        <taxon>Pseudomonadati</taxon>
        <taxon>Planctomycetota</taxon>
        <taxon>Planctomycetia</taxon>
        <taxon>Pirellulales</taxon>
        <taxon>Pirellulaceae</taxon>
        <taxon>Blastopirellula</taxon>
    </lineage>
</organism>
<name>A4A0B3_9BACT</name>